<dbReference type="OrthoDB" id="206452at2759"/>
<keyword evidence="3" id="KW-1185">Reference proteome</keyword>
<dbReference type="CDD" id="cd15457">
    <property type="entry name" value="NADAR"/>
    <property type="match status" value="1"/>
</dbReference>
<dbReference type="Pfam" id="PF08719">
    <property type="entry name" value="NADAR"/>
    <property type="match status" value="1"/>
</dbReference>
<dbReference type="SUPFAM" id="SSF143990">
    <property type="entry name" value="YbiA-like"/>
    <property type="match status" value="1"/>
</dbReference>
<gene>
    <name evidence="2" type="ORF">UA08_01133</name>
</gene>
<sequence length="248" mass="28371">MSTSQSERVVAGNNCVSTAAPQSTIMKKMGGADDADDVVFFWKIDQAFLHDVQKGHHIQRHRECREDTCYAPCKSCPAQEDGQKGFEFWSRSSKHMVVNGNFYKFVNNPKLMQMLMSTGNKVIAEASSLDNIWGIGFDANNAIMHKTHWGEKRLSKCLTEVRDMIRDMLSQISNHHPEDGYRHNHESFLLLLHFHGMDQTKGSRKKQPQDEENDYHLWELHEEGGPAFGRIAKALEFINHCVHVEIDS</sequence>
<feature type="domain" description="NADAR" evidence="1">
    <location>
        <begin position="87"/>
        <end position="166"/>
    </location>
</feature>
<dbReference type="RefSeq" id="XP_020122735.1">
    <property type="nucleotide sequence ID" value="XM_020261314.1"/>
</dbReference>
<dbReference type="InterPro" id="IPR012816">
    <property type="entry name" value="NADAR"/>
</dbReference>
<evidence type="ECO:0000259" key="1">
    <source>
        <dbReference type="Pfam" id="PF08719"/>
    </source>
</evidence>
<dbReference type="EMBL" id="LFMY01000002">
    <property type="protein sequence ID" value="OKL62614.1"/>
    <property type="molecule type" value="Genomic_DNA"/>
</dbReference>
<dbReference type="Gene3D" id="1.10.357.40">
    <property type="entry name" value="YbiA-like"/>
    <property type="match status" value="1"/>
</dbReference>
<dbReference type="InterPro" id="IPR037238">
    <property type="entry name" value="YbiA-like_sf"/>
</dbReference>
<accession>A0A1Q5Q9L4</accession>
<organism evidence="2 3">
    <name type="scientific">Talaromyces atroroseus</name>
    <dbReference type="NCBI Taxonomy" id="1441469"/>
    <lineage>
        <taxon>Eukaryota</taxon>
        <taxon>Fungi</taxon>
        <taxon>Dikarya</taxon>
        <taxon>Ascomycota</taxon>
        <taxon>Pezizomycotina</taxon>
        <taxon>Eurotiomycetes</taxon>
        <taxon>Eurotiomycetidae</taxon>
        <taxon>Eurotiales</taxon>
        <taxon>Trichocomaceae</taxon>
        <taxon>Talaromyces</taxon>
        <taxon>Talaromyces sect. Trachyspermi</taxon>
    </lineage>
</organism>
<comment type="caution">
    <text evidence="2">The sequence shown here is derived from an EMBL/GenBank/DDBJ whole genome shotgun (WGS) entry which is preliminary data.</text>
</comment>
<evidence type="ECO:0000313" key="3">
    <source>
        <dbReference type="Proteomes" id="UP000214365"/>
    </source>
</evidence>
<proteinExistence type="predicted"/>
<evidence type="ECO:0000313" key="2">
    <source>
        <dbReference type="EMBL" id="OKL62614.1"/>
    </source>
</evidence>
<name>A0A1Q5Q9L4_TALAT</name>
<reference evidence="2 3" key="1">
    <citation type="submission" date="2015-06" db="EMBL/GenBank/DDBJ databases">
        <title>Talaromyces atroroseus IBT 11181 draft genome.</title>
        <authorList>
            <person name="Rasmussen K.B."/>
            <person name="Rasmussen S."/>
            <person name="Petersen B."/>
            <person name="Sicheritz-Ponten T."/>
            <person name="Mortensen U.H."/>
            <person name="Thrane U."/>
        </authorList>
    </citation>
    <scope>NUCLEOTIDE SEQUENCE [LARGE SCALE GENOMIC DNA]</scope>
    <source>
        <strain evidence="2 3">IBT 11181</strain>
    </source>
</reference>
<dbReference type="Proteomes" id="UP000214365">
    <property type="component" value="Unassembled WGS sequence"/>
</dbReference>
<protein>
    <recommendedName>
        <fullName evidence="1">NADAR domain-containing protein</fullName>
    </recommendedName>
</protein>
<dbReference type="STRING" id="1441469.A0A1Q5Q9L4"/>
<dbReference type="AlphaFoldDB" id="A0A1Q5Q9L4"/>
<dbReference type="GeneID" id="31000888"/>